<protein>
    <submittedName>
        <fullName evidence="1">Uncharacterized protein</fullName>
    </submittedName>
</protein>
<gene>
    <name evidence="1" type="ORF">LCGC14_3016560</name>
</gene>
<organism evidence="1">
    <name type="scientific">marine sediment metagenome</name>
    <dbReference type="NCBI Taxonomy" id="412755"/>
    <lineage>
        <taxon>unclassified sequences</taxon>
        <taxon>metagenomes</taxon>
        <taxon>ecological metagenomes</taxon>
    </lineage>
</organism>
<dbReference type="EMBL" id="LAZR01062588">
    <property type="protein sequence ID" value="KKK61215.1"/>
    <property type="molecule type" value="Genomic_DNA"/>
</dbReference>
<reference evidence="1" key="1">
    <citation type="journal article" date="2015" name="Nature">
        <title>Complex archaea that bridge the gap between prokaryotes and eukaryotes.</title>
        <authorList>
            <person name="Spang A."/>
            <person name="Saw J.H."/>
            <person name="Jorgensen S.L."/>
            <person name="Zaremba-Niedzwiedzka K."/>
            <person name="Martijn J."/>
            <person name="Lind A.E."/>
            <person name="van Eijk R."/>
            <person name="Schleper C."/>
            <person name="Guy L."/>
            <person name="Ettema T.J."/>
        </authorList>
    </citation>
    <scope>NUCLEOTIDE SEQUENCE</scope>
</reference>
<evidence type="ECO:0000313" key="1">
    <source>
        <dbReference type="EMBL" id="KKK61215.1"/>
    </source>
</evidence>
<dbReference type="AlphaFoldDB" id="A0A0F8XJE5"/>
<name>A0A0F8XJE5_9ZZZZ</name>
<proteinExistence type="predicted"/>
<accession>A0A0F8XJE5</accession>
<comment type="caution">
    <text evidence="1">The sequence shown here is derived from an EMBL/GenBank/DDBJ whole genome shotgun (WGS) entry which is preliminary data.</text>
</comment>
<sequence>MNDYLDSLRSHYDLVGTSESVNVPPPRYCQHCHADLLGSPIPVELREEYYGGWTHYKREIAYYSMELDGTMYYLCPNCGETLWESGATPYDPLPNNSRLYDYLNDDHIDTALKRISAMLNMIEILTEGEDNEQEHRN</sequence>